<comment type="caution">
    <text evidence="11">The sequence shown here is derived from an EMBL/GenBank/DDBJ whole genome shotgun (WGS) entry which is preliminary data.</text>
</comment>
<feature type="compositionally biased region" description="Basic and acidic residues" evidence="8">
    <location>
        <begin position="503"/>
        <end position="513"/>
    </location>
</feature>
<evidence type="ECO:0000256" key="3">
    <source>
        <dbReference type="ARBA" id="ARBA00022771"/>
    </source>
</evidence>
<organism evidence="11 12">
    <name type="scientific">Camelus dromedarius</name>
    <name type="common">Dromedary</name>
    <name type="synonym">Arabian camel</name>
    <dbReference type="NCBI Taxonomy" id="9838"/>
    <lineage>
        <taxon>Eukaryota</taxon>
        <taxon>Metazoa</taxon>
        <taxon>Chordata</taxon>
        <taxon>Craniata</taxon>
        <taxon>Vertebrata</taxon>
        <taxon>Euteleostomi</taxon>
        <taxon>Mammalia</taxon>
        <taxon>Eutheria</taxon>
        <taxon>Laurasiatheria</taxon>
        <taxon>Artiodactyla</taxon>
        <taxon>Tylopoda</taxon>
        <taxon>Camelidae</taxon>
        <taxon>Camelus</taxon>
    </lineage>
</organism>
<dbReference type="PANTHER" id="PTHR13578">
    <property type="entry name" value="ADDITIONAL SEX COMBS LIKE PROTEIN ASXL"/>
    <property type="match status" value="1"/>
</dbReference>
<feature type="domain" description="DEUBAD" evidence="10">
    <location>
        <begin position="241"/>
        <end position="350"/>
    </location>
</feature>
<name>A0A5N4CU18_CAMDR</name>
<keyword evidence="12" id="KW-1185">Reference proteome</keyword>
<reference evidence="11 12" key="1">
    <citation type="journal article" date="2019" name="Mol. Ecol. Resour.">
        <title>Improving Illumina assemblies with Hi-C and long reads: an example with the North African dromedary.</title>
        <authorList>
            <person name="Elbers J.P."/>
            <person name="Rogers M.F."/>
            <person name="Perelman P.L."/>
            <person name="Proskuryakova A.A."/>
            <person name="Serdyukova N.A."/>
            <person name="Johnson W.E."/>
            <person name="Horin P."/>
            <person name="Corander J."/>
            <person name="Murphy D."/>
            <person name="Burger P.A."/>
        </authorList>
    </citation>
    <scope>NUCLEOTIDE SEQUENCE [LARGE SCALE GENOMIC DNA]</scope>
    <source>
        <strain evidence="11">Drom800</strain>
        <tissue evidence="11">Blood</tissue>
    </source>
</reference>
<evidence type="ECO:0000256" key="5">
    <source>
        <dbReference type="ARBA" id="ARBA00023015"/>
    </source>
</evidence>
<dbReference type="AlphaFoldDB" id="A0A5N4CU18"/>
<keyword evidence="9" id="KW-0732">Signal</keyword>
<proteinExistence type="predicted"/>
<accession>A0A5N4CU18</accession>
<keyword evidence="7" id="KW-0539">Nucleus</keyword>
<evidence type="ECO:0000256" key="7">
    <source>
        <dbReference type="ARBA" id="ARBA00023242"/>
    </source>
</evidence>
<feature type="compositionally biased region" description="Basic and acidic residues" evidence="8">
    <location>
        <begin position="412"/>
        <end position="423"/>
    </location>
</feature>
<dbReference type="EMBL" id="JWIN03000019">
    <property type="protein sequence ID" value="KAB1262334.1"/>
    <property type="molecule type" value="Genomic_DNA"/>
</dbReference>
<gene>
    <name evidence="11" type="ORF">Cadr_000021282</name>
</gene>
<evidence type="ECO:0000256" key="9">
    <source>
        <dbReference type="SAM" id="SignalP"/>
    </source>
</evidence>
<keyword evidence="5" id="KW-0805">Transcription regulation</keyword>
<evidence type="ECO:0000256" key="2">
    <source>
        <dbReference type="ARBA" id="ARBA00022723"/>
    </source>
</evidence>
<evidence type="ECO:0000256" key="1">
    <source>
        <dbReference type="ARBA" id="ARBA00004123"/>
    </source>
</evidence>
<sequence>MTAVLVGFVGFAHLSCALLSQKDALQWSRSPAAVEGEEPEDTADVESCGSNEASTVSGENDVSLDETSSNASCSTESQSRPLSNPRDSYRASSQANKQKKKTGVMLPRVVLTPLKVNGAHVESASGMCKLVVVILLPQVLGTCLPLAAVSDLASAIAVGVACDAFDRWNAVPSGFSGRHADGESGSPSSSSSSGSLALGSAAIRGQAEVARDPAPLLRGFRKPATGPMKRNRGEEIDFETPGSILVNTNLRALINSRTFHALPSHFQQQLLCLLPEVDRQAGTDGLLRLSSSALNNEFFTHAAQSWRERLADGEFTHEMQVRIRQEMEKEKKVEQWKEKFFEDYYGQKLGLTKEESLKQNVGQGEAEIKSDLRVPGESTRPPRGPATRQRDGHFKKRSRPDLRTRARRNLYKKQEPEQAEVAKDTQSVAPDMPLYKDGEAEKDSAGAGGPHPPGTSSAAPDPESPEFPAETGASRIQSDPDDLARVSASPDRVLSLPQEAVDLEPKDQKRKSFEQAASASFPEKKPRLEDRQSFRNTIESVHTEKPQPTKEEPKVPPIRTLKPVLCRSEGREATTAIERRPPLPSEVGVARVEVAAGPPMREVAETAAVVMVVRPVATLSPGEPRAPLESVRQIYSEHNYCRLVL</sequence>
<dbReference type="GO" id="GO:0042975">
    <property type="term" value="F:peroxisome proliferator activated receptor binding"/>
    <property type="evidence" value="ECO:0007669"/>
    <property type="project" value="TreeGrafter"/>
</dbReference>
<feature type="compositionally biased region" description="Polar residues" evidence="8">
    <location>
        <begin position="48"/>
        <end position="96"/>
    </location>
</feature>
<feature type="compositionally biased region" description="Basic and acidic residues" evidence="8">
    <location>
        <begin position="434"/>
        <end position="444"/>
    </location>
</feature>
<feature type="compositionally biased region" description="Basic and acidic residues" evidence="8">
    <location>
        <begin position="522"/>
        <end position="533"/>
    </location>
</feature>
<keyword evidence="2" id="KW-0479">Metal-binding</keyword>
<dbReference type="PANTHER" id="PTHR13578:SF19">
    <property type="entry name" value="POLYCOMB GROUP PROTEIN ASXL1"/>
    <property type="match status" value="1"/>
</dbReference>
<dbReference type="GO" id="GO:0009887">
    <property type="term" value="P:animal organ morphogenesis"/>
    <property type="evidence" value="ECO:0007669"/>
    <property type="project" value="TreeGrafter"/>
</dbReference>
<evidence type="ECO:0000313" key="11">
    <source>
        <dbReference type="EMBL" id="KAB1262334.1"/>
    </source>
</evidence>
<dbReference type="InterPro" id="IPR044867">
    <property type="entry name" value="DEUBAD_dom"/>
</dbReference>
<dbReference type="Pfam" id="PF13919">
    <property type="entry name" value="ASXH"/>
    <property type="match status" value="1"/>
</dbReference>
<feature type="compositionally biased region" description="Acidic residues" evidence="8">
    <location>
        <begin position="35"/>
        <end position="44"/>
    </location>
</feature>
<dbReference type="GO" id="GO:0003682">
    <property type="term" value="F:chromatin binding"/>
    <property type="evidence" value="ECO:0007669"/>
    <property type="project" value="TreeGrafter"/>
</dbReference>
<evidence type="ECO:0000256" key="4">
    <source>
        <dbReference type="ARBA" id="ARBA00022833"/>
    </source>
</evidence>
<feature type="region of interest" description="Disordered" evidence="8">
    <location>
        <begin position="358"/>
        <end position="561"/>
    </location>
</feature>
<dbReference type="GO" id="GO:0008270">
    <property type="term" value="F:zinc ion binding"/>
    <property type="evidence" value="ECO:0007669"/>
    <property type="project" value="UniProtKB-KW"/>
</dbReference>
<dbReference type="GO" id="GO:0035517">
    <property type="term" value="C:PR-DUB complex"/>
    <property type="evidence" value="ECO:0007669"/>
    <property type="project" value="TreeGrafter"/>
</dbReference>
<keyword evidence="6" id="KW-0804">Transcription</keyword>
<keyword evidence="4" id="KW-0862">Zinc</keyword>
<feature type="compositionally biased region" description="Basic and acidic residues" evidence="8">
    <location>
        <begin position="541"/>
        <end position="554"/>
    </location>
</feature>
<evidence type="ECO:0000256" key="8">
    <source>
        <dbReference type="SAM" id="MobiDB-lite"/>
    </source>
</evidence>
<feature type="compositionally biased region" description="Low complexity" evidence="8">
    <location>
        <begin position="184"/>
        <end position="196"/>
    </location>
</feature>
<feature type="signal peptide" evidence="9">
    <location>
        <begin position="1"/>
        <end position="17"/>
    </location>
</feature>
<protein>
    <submittedName>
        <fullName evidence="11">Putative Polycomb group protein ASXL1</fullName>
    </submittedName>
</protein>
<dbReference type="Proteomes" id="UP000299084">
    <property type="component" value="Unassembled WGS sequence"/>
</dbReference>
<dbReference type="GO" id="GO:0045944">
    <property type="term" value="P:positive regulation of transcription by RNA polymerase II"/>
    <property type="evidence" value="ECO:0007669"/>
    <property type="project" value="TreeGrafter"/>
</dbReference>
<evidence type="ECO:0000259" key="10">
    <source>
        <dbReference type="PROSITE" id="PS51916"/>
    </source>
</evidence>
<dbReference type="InterPro" id="IPR028020">
    <property type="entry name" value="ASX_DEUBAD_dom"/>
</dbReference>
<keyword evidence="3" id="KW-0863">Zinc-finger</keyword>
<dbReference type="PROSITE" id="PS51916">
    <property type="entry name" value="DEUBAD"/>
    <property type="match status" value="1"/>
</dbReference>
<feature type="chain" id="PRO_5024393801" evidence="9">
    <location>
        <begin position="18"/>
        <end position="645"/>
    </location>
</feature>
<feature type="region of interest" description="Disordered" evidence="8">
    <location>
        <begin position="30"/>
        <end position="101"/>
    </location>
</feature>
<evidence type="ECO:0000313" key="12">
    <source>
        <dbReference type="Proteomes" id="UP000299084"/>
    </source>
</evidence>
<comment type="subcellular location">
    <subcellularLocation>
        <location evidence="1">Nucleus</location>
    </subcellularLocation>
</comment>
<dbReference type="InterPro" id="IPR024811">
    <property type="entry name" value="ASX/ASX-like"/>
</dbReference>
<evidence type="ECO:0000256" key="6">
    <source>
        <dbReference type="ARBA" id="ARBA00023163"/>
    </source>
</evidence>
<feature type="region of interest" description="Disordered" evidence="8">
    <location>
        <begin position="177"/>
        <end position="196"/>
    </location>
</feature>